<dbReference type="SUPFAM" id="SSF81901">
    <property type="entry name" value="HCP-like"/>
    <property type="match status" value="1"/>
</dbReference>
<name>A0A9X2XVV7_9BACT</name>
<dbReference type="AlphaFoldDB" id="A0A9X2XVV7"/>
<dbReference type="InterPro" id="IPR050498">
    <property type="entry name" value="Ycf3"/>
</dbReference>
<dbReference type="PROSITE" id="PS50005">
    <property type="entry name" value="TPR"/>
    <property type="match status" value="5"/>
</dbReference>
<feature type="repeat" description="TPR" evidence="3">
    <location>
        <begin position="207"/>
        <end position="240"/>
    </location>
</feature>
<gene>
    <name evidence="4" type="ORF">OCK74_05915</name>
</gene>
<evidence type="ECO:0000313" key="4">
    <source>
        <dbReference type="EMBL" id="MCU7548643.1"/>
    </source>
</evidence>
<dbReference type="PROSITE" id="PS50293">
    <property type="entry name" value="TPR_REGION"/>
    <property type="match status" value="1"/>
</dbReference>
<feature type="repeat" description="TPR" evidence="3">
    <location>
        <begin position="241"/>
        <end position="274"/>
    </location>
</feature>
<dbReference type="Pfam" id="PF07719">
    <property type="entry name" value="TPR_2"/>
    <property type="match status" value="1"/>
</dbReference>
<dbReference type="Proteomes" id="UP001155483">
    <property type="component" value="Unassembled WGS sequence"/>
</dbReference>
<dbReference type="SUPFAM" id="SSF48452">
    <property type="entry name" value="TPR-like"/>
    <property type="match status" value="2"/>
</dbReference>
<organism evidence="4 5">
    <name type="scientific">Paraflavisolibacter caeni</name>
    <dbReference type="NCBI Taxonomy" id="2982496"/>
    <lineage>
        <taxon>Bacteria</taxon>
        <taxon>Pseudomonadati</taxon>
        <taxon>Bacteroidota</taxon>
        <taxon>Chitinophagia</taxon>
        <taxon>Chitinophagales</taxon>
        <taxon>Chitinophagaceae</taxon>
        <taxon>Paraflavisolibacter</taxon>
    </lineage>
</organism>
<feature type="repeat" description="TPR" evidence="3">
    <location>
        <begin position="275"/>
        <end position="308"/>
    </location>
</feature>
<dbReference type="InterPro" id="IPR013105">
    <property type="entry name" value="TPR_2"/>
</dbReference>
<feature type="repeat" description="TPR" evidence="3">
    <location>
        <begin position="343"/>
        <end position="376"/>
    </location>
</feature>
<keyword evidence="2 3" id="KW-0802">TPR repeat</keyword>
<dbReference type="PANTHER" id="PTHR44858">
    <property type="entry name" value="TETRATRICOPEPTIDE REPEAT PROTEIN 6"/>
    <property type="match status" value="1"/>
</dbReference>
<feature type="repeat" description="TPR" evidence="3">
    <location>
        <begin position="309"/>
        <end position="342"/>
    </location>
</feature>
<protein>
    <submittedName>
        <fullName evidence="4">Tetratricopeptide repeat protein</fullName>
    </submittedName>
</protein>
<dbReference type="InterPro" id="IPR011990">
    <property type="entry name" value="TPR-like_helical_dom_sf"/>
</dbReference>
<dbReference type="InterPro" id="IPR019734">
    <property type="entry name" value="TPR_rpt"/>
</dbReference>
<dbReference type="GO" id="GO:0009279">
    <property type="term" value="C:cell outer membrane"/>
    <property type="evidence" value="ECO:0007669"/>
    <property type="project" value="TreeGrafter"/>
</dbReference>
<accession>A0A9X2XVV7</accession>
<dbReference type="Gene3D" id="1.25.40.10">
    <property type="entry name" value="Tetratricopeptide repeat domain"/>
    <property type="match status" value="3"/>
</dbReference>
<dbReference type="Pfam" id="PF00515">
    <property type="entry name" value="TPR_1"/>
    <property type="match status" value="1"/>
</dbReference>
<sequence length="474" mass="55344">MKMITDPYFDKESINELLKSYENLRTGKTSIFLDEEDFERIIEYYDDQEDLAKAMEAANIAIGYYPFSATILFRKADLLIASRMYYEALDALKRAELLDAADINLYILKTDAYLALDMQEKAVAVLEEAIAHFEGEDKVELLFELADVYDDYEEFDKVYDCLSMILQDEPSNEEALYKICFWTDFTGRNEESIRLYMKIIDHQPYNELAWFNLGAAYQGLKLYEKAIDAYEYALVIDEKFDYAYRNIGDAYIRLRKYKEAIEALEKVLELSKPEEVIYEAIGHCYDRMHNYAQARFHYRKASHLNPEDSKLFYKVAHTYFNEGQWNSAAKQLESALKIHRTQQEYNLLMGECKLQMGQIKEAVQYFSQAVKLRPKKISGWEALIRCLYTAEYYGEAKQQALTALELTNAKPVFLFYLSAILFAMGQPKEGLLLLERGMEKAPRLVKKFIALNPSVLENHNVVAIIARYKRKRTK</sequence>
<dbReference type="EMBL" id="JAOTIF010000002">
    <property type="protein sequence ID" value="MCU7548643.1"/>
    <property type="molecule type" value="Genomic_DNA"/>
</dbReference>
<keyword evidence="1" id="KW-0677">Repeat</keyword>
<reference evidence="4" key="2">
    <citation type="submission" date="2023-04" db="EMBL/GenBank/DDBJ databases">
        <title>Paracnuella aquatica gen. nov., sp. nov., a member of the family Chitinophagaceae isolated from a hot spring.</title>
        <authorList>
            <person name="Wang C."/>
        </authorList>
    </citation>
    <scope>NUCLEOTIDE SEQUENCE</scope>
    <source>
        <strain evidence="4">LB-8</strain>
    </source>
</reference>
<comment type="caution">
    <text evidence="4">The sequence shown here is derived from an EMBL/GenBank/DDBJ whole genome shotgun (WGS) entry which is preliminary data.</text>
</comment>
<dbReference type="Pfam" id="PF12895">
    <property type="entry name" value="ANAPC3"/>
    <property type="match status" value="1"/>
</dbReference>
<keyword evidence="5" id="KW-1185">Reference proteome</keyword>
<reference evidence="4" key="1">
    <citation type="submission" date="2022-09" db="EMBL/GenBank/DDBJ databases">
        <authorList>
            <person name="Yuan C."/>
            <person name="Ke Z."/>
        </authorList>
    </citation>
    <scope>NUCLEOTIDE SEQUENCE</scope>
    <source>
        <strain evidence="4">LB-8</strain>
    </source>
</reference>
<dbReference type="GO" id="GO:0046813">
    <property type="term" value="P:receptor-mediated virion attachment to host cell"/>
    <property type="evidence" value="ECO:0007669"/>
    <property type="project" value="TreeGrafter"/>
</dbReference>
<dbReference type="SMART" id="SM00028">
    <property type="entry name" value="TPR"/>
    <property type="match status" value="10"/>
</dbReference>
<evidence type="ECO:0000256" key="2">
    <source>
        <dbReference type="ARBA" id="ARBA00022803"/>
    </source>
</evidence>
<proteinExistence type="predicted"/>
<dbReference type="PANTHER" id="PTHR44858:SF1">
    <property type="entry name" value="UDP-N-ACETYLGLUCOSAMINE--PEPTIDE N-ACETYLGLUCOSAMINYLTRANSFERASE SPINDLY-RELATED"/>
    <property type="match status" value="1"/>
</dbReference>
<evidence type="ECO:0000256" key="1">
    <source>
        <dbReference type="ARBA" id="ARBA00022737"/>
    </source>
</evidence>
<dbReference type="RefSeq" id="WP_279296088.1">
    <property type="nucleotide sequence ID" value="NZ_JAOTIF010000002.1"/>
</dbReference>
<evidence type="ECO:0000256" key="3">
    <source>
        <dbReference type="PROSITE-ProRule" id="PRU00339"/>
    </source>
</evidence>
<evidence type="ECO:0000313" key="5">
    <source>
        <dbReference type="Proteomes" id="UP001155483"/>
    </source>
</evidence>